<dbReference type="Ensembl" id="ENSNLET00000020608.3">
    <property type="protein sequence ID" value="ENSNLEP00000019619.2"/>
    <property type="gene ID" value="ENSNLEG00000016185.3"/>
</dbReference>
<organism evidence="6 7">
    <name type="scientific">Nomascus leucogenys</name>
    <name type="common">Northern white-cheeked gibbon</name>
    <name type="synonym">Hylobates leucogenys</name>
    <dbReference type="NCBI Taxonomy" id="61853"/>
    <lineage>
        <taxon>Eukaryota</taxon>
        <taxon>Metazoa</taxon>
        <taxon>Chordata</taxon>
        <taxon>Craniata</taxon>
        <taxon>Vertebrata</taxon>
        <taxon>Euteleostomi</taxon>
        <taxon>Mammalia</taxon>
        <taxon>Eutheria</taxon>
        <taxon>Euarchontoglires</taxon>
        <taxon>Primates</taxon>
        <taxon>Haplorrhini</taxon>
        <taxon>Catarrhini</taxon>
        <taxon>Hylobatidae</taxon>
        <taxon>Nomascus</taxon>
    </lineage>
</organism>
<dbReference type="InterPro" id="IPR003409">
    <property type="entry name" value="MORN"/>
</dbReference>
<keyword evidence="3" id="KW-0968">Cytoplasmic vesicle</keyword>
<protein>
    <recommendedName>
        <fullName evidence="4">MORN repeat-containing protein 3</fullName>
    </recommendedName>
</protein>
<evidence type="ECO:0000256" key="3">
    <source>
        <dbReference type="ARBA" id="ARBA00023329"/>
    </source>
</evidence>
<name>G1S281_NOMLE</name>
<dbReference type="EMBL" id="ADFV01123612">
    <property type="status" value="NOT_ANNOTATED_CDS"/>
    <property type="molecule type" value="Genomic_DNA"/>
</dbReference>
<dbReference type="GeneTree" id="ENSGT00940000159285"/>
<dbReference type="EMBL" id="ADFV01123615">
    <property type="status" value="NOT_ANNOTATED_CDS"/>
    <property type="molecule type" value="Genomic_DNA"/>
</dbReference>
<keyword evidence="2" id="KW-0677">Repeat</keyword>
<reference evidence="6" key="3">
    <citation type="submission" date="2025-09" db="UniProtKB">
        <authorList>
            <consortium name="Ensembl"/>
        </authorList>
    </citation>
    <scope>IDENTIFICATION</scope>
</reference>
<dbReference type="InterPro" id="IPR052472">
    <property type="entry name" value="MORN3"/>
</dbReference>
<dbReference type="SUPFAM" id="SSF82185">
    <property type="entry name" value="Histone H3 K4-specific methyltransferase SET7/9 N-terminal domain"/>
    <property type="match status" value="1"/>
</dbReference>
<reference evidence="6" key="2">
    <citation type="submission" date="2025-08" db="UniProtKB">
        <authorList>
            <consortium name="Ensembl"/>
        </authorList>
    </citation>
    <scope>IDENTIFICATION</scope>
</reference>
<dbReference type="EMBL" id="ADFV01123614">
    <property type="status" value="NOT_ANNOTATED_CDS"/>
    <property type="molecule type" value="Genomic_DNA"/>
</dbReference>
<comment type="subcellular location">
    <subcellularLocation>
        <location evidence="1">Cytoplasmic vesicle</location>
        <location evidence="1">Secretory vesicle</location>
        <location evidence="1">Acrosome</location>
    </subcellularLocation>
</comment>
<dbReference type="Proteomes" id="UP000001073">
    <property type="component" value="Chromosome 10"/>
</dbReference>
<dbReference type="SMART" id="SM00698">
    <property type="entry name" value="MORN"/>
    <property type="match status" value="4"/>
</dbReference>
<accession>G1S281</accession>
<dbReference type="HOGENOM" id="CLU_032017_3_2_1"/>
<dbReference type="Gene3D" id="2.20.110.10">
    <property type="entry name" value="Histone H3 K4-specific methyltransferase SET7/9 N-terminal domain"/>
    <property type="match status" value="2"/>
</dbReference>
<sequence length="205" mass="23604">MPVSKCPKKSESLWKGWDRKAQKNGLRRQVYAVNGDYYVGEWKDNVKHGEWDSGTSGRIVASWYFQGYGIQFFGPKEYYEGEWCGSQRSGWGRMYYSNGDIYEGQWENDKPNGEGMLRLKNGNRYEGCWERGMKNGAGRFFHLDHGQLFEGFWVDNMAKCGTMIDFGRDEAPEPTQFPIPEVKILDPDGVLAEALGMFRKTEEGD</sequence>
<reference evidence="6 7" key="1">
    <citation type="submission" date="2012-10" db="EMBL/GenBank/DDBJ databases">
        <authorList>
            <consortium name="Gibbon Genome Sequencing Consortium"/>
        </authorList>
    </citation>
    <scope>NUCLEOTIDE SEQUENCE [LARGE SCALE GENOMIC DNA]</scope>
</reference>
<gene>
    <name evidence="6" type="primary">MORN3</name>
</gene>
<evidence type="ECO:0000256" key="2">
    <source>
        <dbReference type="ARBA" id="ARBA00022737"/>
    </source>
</evidence>
<dbReference type="EMBL" id="ADFV01123616">
    <property type="status" value="NOT_ANNOTATED_CDS"/>
    <property type="molecule type" value="Genomic_DNA"/>
</dbReference>
<evidence type="ECO:0000256" key="4">
    <source>
        <dbReference type="ARBA" id="ARBA00039854"/>
    </source>
</evidence>
<dbReference type="eggNOG" id="KOG0231">
    <property type="taxonomic scope" value="Eukaryota"/>
</dbReference>
<evidence type="ECO:0000256" key="1">
    <source>
        <dbReference type="ARBA" id="ARBA00004218"/>
    </source>
</evidence>
<dbReference type="PANTHER" id="PTHR46511">
    <property type="entry name" value="MORN REPEAT-CONTAINING PROTEIN 3"/>
    <property type="match status" value="1"/>
</dbReference>
<evidence type="ECO:0000313" key="6">
    <source>
        <dbReference type="Ensembl" id="ENSNLEP00000019619.2"/>
    </source>
</evidence>
<evidence type="ECO:0000313" key="7">
    <source>
        <dbReference type="Proteomes" id="UP000001073"/>
    </source>
</evidence>
<proteinExistence type="predicted"/>
<dbReference type="EMBL" id="ADFV01123617">
    <property type="status" value="NOT_ANNOTATED_CDS"/>
    <property type="molecule type" value="Genomic_DNA"/>
</dbReference>
<dbReference type="FunFam" id="2.20.110.10:FF:000018">
    <property type="entry name" value="MORN repeat-containing protein 3"/>
    <property type="match status" value="1"/>
</dbReference>
<comment type="function">
    <text evidence="5">Assembles a suppression complex (suppresome) by tethering SIRT1 and MDM2 to regulate composite modifications of p53/TP53. Confers both deacetylation-mediated functional inactivation, by SIRT1, and ubiquitination-dependent degradation, by MDM2, of p53/TP53, promoting a proliferative and cell survival behaviors. May play a role in the regulation of spermatogenesis.</text>
</comment>
<dbReference type="AlphaFoldDB" id="G1S281"/>
<keyword evidence="7" id="KW-1185">Reference proteome</keyword>
<dbReference type="EMBL" id="ADFV01123613">
    <property type="status" value="NOT_ANNOTATED_CDS"/>
    <property type="molecule type" value="Genomic_DNA"/>
</dbReference>
<evidence type="ECO:0000256" key="5">
    <source>
        <dbReference type="ARBA" id="ARBA00045851"/>
    </source>
</evidence>
<dbReference type="Pfam" id="PF02493">
    <property type="entry name" value="MORN"/>
    <property type="match status" value="4"/>
</dbReference>
<dbReference type="GO" id="GO:0001669">
    <property type="term" value="C:acrosomal vesicle"/>
    <property type="evidence" value="ECO:0007669"/>
    <property type="project" value="UniProtKB-SubCell"/>
</dbReference>
<dbReference type="EMBL" id="ADFV01123611">
    <property type="status" value="NOT_ANNOTATED_CDS"/>
    <property type="molecule type" value="Genomic_DNA"/>
</dbReference>
<dbReference type="PANTHER" id="PTHR46511:SF1">
    <property type="entry name" value="MORN REPEAT-CONTAINING PROTEIN 3"/>
    <property type="match status" value="1"/>
</dbReference>